<organism evidence="3 4">
    <name type="scientific">Serendipita vermifera MAFF 305830</name>
    <dbReference type="NCBI Taxonomy" id="933852"/>
    <lineage>
        <taxon>Eukaryota</taxon>
        <taxon>Fungi</taxon>
        <taxon>Dikarya</taxon>
        <taxon>Basidiomycota</taxon>
        <taxon>Agaricomycotina</taxon>
        <taxon>Agaricomycetes</taxon>
        <taxon>Sebacinales</taxon>
        <taxon>Serendipitaceae</taxon>
        <taxon>Serendipita</taxon>
    </lineage>
</organism>
<dbReference type="GO" id="GO:0071949">
    <property type="term" value="F:FAD binding"/>
    <property type="evidence" value="ECO:0007669"/>
    <property type="project" value="InterPro"/>
</dbReference>
<dbReference type="InterPro" id="IPR010031">
    <property type="entry name" value="FAD_lactone_oxidase-like"/>
</dbReference>
<reference evidence="4" key="2">
    <citation type="submission" date="2015-01" db="EMBL/GenBank/DDBJ databases">
        <title>Evolutionary Origins and Diversification of the Mycorrhizal Mutualists.</title>
        <authorList>
            <consortium name="DOE Joint Genome Institute"/>
            <consortium name="Mycorrhizal Genomics Consortium"/>
            <person name="Kohler A."/>
            <person name="Kuo A."/>
            <person name="Nagy L.G."/>
            <person name="Floudas D."/>
            <person name="Copeland A."/>
            <person name="Barry K.W."/>
            <person name="Cichocki N."/>
            <person name="Veneault-Fourrey C."/>
            <person name="LaButti K."/>
            <person name="Lindquist E.A."/>
            <person name="Lipzen A."/>
            <person name="Lundell T."/>
            <person name="Morin E."/>
            <person name="Murat C."/>
            <person name="Riley R."/>
            <person name="Ohm R."/>
            <person name="Sun H."/>
            <person name="Tunlid A."/>
            <person name="Henrissat B."/>
            <person name="Grigoriev I.V."/>
            <person name="Hibbett D.S."/>
            <person name="Martin F."/>
        </authorList>
    </citation>
    <scope>NUCLEOTIDE SEQUENCE [LARGE SCALE GENOMIC DNA]</scope>
    <source>
        <strain evidence="4">MAFF 305830</strain>
    </source>
</reference>
<dbReference type="Gene3D" id="3.30.465.10">
    <property type="match status" value="1"/>
</dbReference>
<dbReference type="InterPro" id="IPR016167">
    <property type="entry name" value="FAD-bd_PCMH_sub1"/>
</dbReference>
<dbReference type="Gene3D" id="3.30.43.10">
    <property type="entry name" value="Uridine Diphospho-n-acetylenolpyruvylglucosamine Reductase, domain 2"/>
    <property type="match status" value="1"/>
</dbReference>
<dbReference type="HOGENOM" id="CLU_014049_2_0_1"/>
<proteinExistence type="predicted"/>
<name>A0A0C2XUH0_SERVB</name>
<feature type="domain" description="FAD-binding PCMH-type" evidence="2">
    <location>
        <begin position="110"/>
        <end position="306"/>
    </location>
</feature>
<dbReference type="GO" id="GO:0005739">
    <property type="term" value="C:mitochondrion"/>
    <property type="evidence" value="ECO:0007669"/>
    <property type="project" value="TreeGrafter"/>
</dbReference>
<dbReference type="Proteomes" id="UP000054097">
    <property type="component" value="Unassembled WGS sequence"/>
</dbReference>
<evidence type="ECO:0000313" key="4">
    <source>
        <dbReference type="Proteomes" id="UP000054097"/>
    </source>
</evidence>
<accession>A0A0C2XUH0</accession>
<keyword evidence="4" id="KW-1185">Reference proteome</keyword>
<dbReference type="PANTHER" id="PTHR43762:SF1">
    <property type="entry name" value="D-ARABINONO-1,4-LACTONE OXIDASE"/>
    <property type="match status" value="1"/>
</dbReference>
<sequence length="641" mass="72795">MSTDYNSHYAPDDISKLSADIIHAELVERSLKDKRLHPLLPLLGVNNPNVSDESNVSEDVPATPEQKGTQSVETKPFDFPNDKGETYSLEDWEVHAVTSPKRFKNWVALVDYEPAHILVVRSIRGVKAVVNWARLVGRKVRGAGFRHTWSPLYSSSEDVIVTFIPPDLCAELPYEDPPADWHSELQGVSIVEFVNDLKPGLDHAFAKVMAGTTNNQFRKWCHTTRSWALPFNTVVLAVTFGGTNATICHGAGLRTSTLSDLVLEVCYVDVHGNEQCVRDPVELKAASGCFGMLGIVTSVTIQMERMTVAEMRPMQVPVVLAIPPPKGFPIPSIIQQQIREANITEADIENARLEWIRRCEEDHFHEWFWFPFQKNAWVNTWKRREWKPEDASLPRFPEFGIKEYEGAQTHSAFAASIAGFKWLSPKQQAYSFGLSSLASLPNISADQPSMTTYISEGLHFRGGSQNFPFWGMEWELPIRHIDGRRDYAAIQRAWWDGIAAIYSRPDVPVRAALEMRLTGGSSVVLAPQRGNESTASIEVFTTLTTPPEEWRSFRQLVVDHWTSYSDEDGKFLNARPHWAKHWWDLEVRGKPIQEYVKETAYKESFAEFRDLFTKIVEQRGGTVEDTRKMFNTELIGRLIFD</sequence>
<evidence type="ECO:0000256" key="1">
    <source>
        <dbReference type="SAM" id="MobiDB-lite"/>
    </source>
</evidence>
<dbReference type="AlphaFoldDB" id="A0A0C2XUH0"/>
<dbReference type="EMBL" id="KN824280">
    <property type="protein sequence ID" value="KIM32522.1"/>
    <property type="molecule type" value="Genomic_DNA"/>
</dbReference>
<evidence type="ECO:0000313" key="3">
    <source>
        <dbReference type="EMBL" id="KIM32522.1"/>
    </source>
</evidence>
<dbReference type="STRING" id="933852.A0A0C2XUH0"/>
<dbReference type="PANTHER" id="PTHR43762">
    <property type="entry name" value="L-GULONOLACTONE OXIDASE"/>
    <property type="match status" value="1"/>
</dbReference>
<reference evidence="3 4" key="1">
    <citation type="submission" date="2014-04" db="EMBL/GenBank/DDBJ databases">
        <authorList>
            <consortium name="DOE Joint Genome Institute"/>
            <person name="Kuo A."/>
            <person name="Zuccaro A."/>
            <person name="Kohler A."/>
            <person name="Nagy L.G."/>
            <person name="Floudas D."/>
            <person name="Copeland A."/>
            <person name="Barry K.W."/>
            <person name="Cichocki N."/>
            <person name="Veneault-Fourrey C."/>
            <person name="LaButti K."/>
            <person name="Lindquist E.A."/>
            <person name="Lipzen A."/>
            <person name="Lundell T."/>
            <person name="Morin E."/>
            <person name="Murat C."/>
            <person name="Sun H."/>
            <person name="Tunlid A."/>
            <person name="Henrissat B."/>
            <person name="Grigoriev I.V."/>
            <person name="Hibbett D.S."/>
            <person name="Martin F."/>
            <person name="Nordberg H.P."/>
            <person name="Cantor M.N."/>
            <person name="Hua S.X."/>
        </authorList>
    </citation>
    <scope>NUCLEOTIDE SEQUENCE [LARGE SCALE GENOMIC DNA]</scope>
    <source>
        <strain evidence="3 4">MAFF 305830</strain>
    </source>
</reference>
<dbReference type="PROSITE" id="PS51387">
    <property type="entry name" value="FAD_PCMH"/>
    <property type="match status" value="1"/>
</dbReference>
<dbReference type="GO" id="GO:0003885">
    <property type="term" value="F:D-arabinono-1,4-lactone oxidase activity"/>
    <property type="evidence" value="ECO:0007669"/>
    <property type="project" value="TreeGrafter"/>
</dbReference>
<dbReference type="OrthoDB" id="610608at2759"/>
<dbReference type="InterPro" id="IPR016169">
    <property type="entry name" value="FAD-bd_PCMH_sub2"/>
</dbReference>
<dbReference type="InterPro" id="IPR016166">
    <property type="entry name" value="FAD-bd_PCMH"/>
</dbReference>
<gene>
    <name evidence="3" type="ORF">M408DRAFT_20792</name>
</gene>
<evidence type="ECO:0000259" key="2">
    <source>
        <dbReference type="PROSITE" id="PS51387"/>
    </source>
</evidence>
<protein>
    <recommendedName>
        <fullName evidence="2">FAD-binding PCMH-type domain-containing protein</fullName>
    </recommendedName>
</protein>
<dbReference type="SUPFAM" id="SSF56176">
    <property type="entry name" value="FAD-binding/transporter-associated domain-like"/>
    <property type="match status" value="1"/>
</dbReference>
<dbReference type="InterPro" id="IPR036318">
    <property type="entry name" value="FAD-bd_PCMH-like_sf"/>
</dbReference>
<feature type="region of interest" description="Disordered" evidence="1">
    <location>
        <begin position="47"/>
        <end position="80"/>
    </location>
</feature>